<keyword evidence="7" id="KW-1185">Reference proteome</keyword>
<evidence type="ECO:0000313" key="6">
    <source>
        <dbReference type="EMBL" id="PVD22185.1"/>
    </source>
</evidence>
<dbReference type="SUPFAM" id="SSF63825">
    <property type="entry name" value="YWTD domain"/>
    <property type="match status" value="2"/>
</dbReference>
<dbReference type="PROSITE" id="PS50287">
    <property type="entry name" value="SRCR_2"/>
    <property type="match status" value="2"/>
</dbReference>
<dbReference type="InterPro" id="IPR036772">
    <property type="entry name" value="SRCR-like_dom_sf"/>
</dbReference>
<evidence type="ECO:0000259" key="5">
    <source>
        <dbReference type="PROSITE" id="PS50287"/>
    </source>
</evidence>
<dbReference type="FunFam" id="3.10.250.10:FF:000011">
    <property type="entry name" value="Scavenger receptor class A member 5"/>
    <property type="match status" value="1"/>
</dbReference>
<organism evidence="6 7">
    <name type="scientific">Pomacea canaliculata</name>
    <name type="common">Golden apple snail</name>
    <dbReference type="NCBI Taxonomy" id="400727"/>
    <lineage>
        <taxon>Eukaryota</taxon>
        <taxon>Metazoa</taxon>
        <taxon>Spiralia</taxon>
        <taxon>Lophotrochozoa</taxon>
        <taxon>Mollusca</taxon>
        <taxon>Gastropoda</taxon>
        <taxon>Caenogastropoda</taxon>
        <taxon>Architaenioglossa</taxon>
        <taxon>Ampullarioidea</taxon>
        <taxon>Ampullariidae</taxon>
        <taxon>Pomacea</taxon>
    </lineage>
</organism>
<dbReference type="SUPFAM" id="SSF56487">
    <property type="entry name" value="SRCR-like"/>
    <property type="match status" value="2"/>
</dbReference>
<protein>
    <recommendedName>
        <fullName evidence="5">SRCR domain-containing protein</fullName>
    </recommendedName>
</protein>
<dbReference type="SMART" id="SM00135">
    <property type="entry name" value="LY"/>
    <property type="match status" value="6"/>
</dbReference>
<feature type="disulfide bond" evidence="4">
    <location>
        <begin position="499"/>
        <end position="509"/>
    </location>
</feature>
<dbReference type="Proteomes" id="UP000245119">
    <property type="component" value="Linkage Group LG11"/>
</dbReference>
<keyword evidence="1" id="KW-0732">Signal</keyword>
<evidence type="ECO:0000256" key="2">
    <source>
        <dbReference type="ARBA" id="ARBA00023157"/>
    </source>
</evidence>
<dbReference type="STRING" id="400727.A0A2T7NLZ4"/>
<evidence type="ECO:0000256" key="4">
    <source>
        <dbReference type="PROSITE-ProRule" id="PRU00196"/>
    </source>
</evidence>
<dbReference type="InterPro" id="IPR001190">
    <property type="entry name" value="SRCR"/>
</dbReference>
<dbReference type="EMBL" id="PZQS01000011">
    <property type="protein sequence ID" value="PVD22185.1"/>
    <property type="molecule type" value="Genomic_DNA"/>
</dbReference>
<proteinExistence type="predicted"/>
<dbReference type="InterPro" id="IPR011042">
    <property type="entry name" value="6-blade_b-propeller_TolB-like"/>
</dbReference>
<dbReference type="Pfam" id="PF00530">
    <property type="entry name" value="SRCR"/>
    <property type="match status" value="2"/>
</dbReference>
<feature type="domain" description="SRCR" evidence="5">
    <location>
        <begin position="121"/>
        <end position="222"/>
    </location>
</feature>
<feature type="domain" description="SRCR" evidence="5">
    <location>
        <begin position="427"/>
        <end position="532"/>
    </location>
</feature>
<evidence type="ECO:0000256" key="1">
    <source>
        <dbReference type="ARBA" id="ARBA00022729"/>
    </source>
</evidence>
<keyword evidence="3" id="KW-0325">Glycoprotein</keyword>
<accession>A0A2T7NLZ4</accession>
<dbReference type="Pfam" id="PF00058">
    <property type="entry name" value="Ldl_recept_b"/>
    <property type="match status" value="1"/>
</dbReference>
<sequence length="771" mass="85362">MLFTITGPVCYMCSDVSEPGSCQTLQRCADDEVCFSEKRLTGDLQEKFTFSCEKTMACDIGSKFATSLVGKKRNVKVLPEVDRSRREVTMCSMCCRESYCNKGICTTGDNKPIPATQEVYVRLITQGSAYEGTVQVYHNGMWGSICDDHWTNMDAQVVCRMLGYSPVGAVGMQGGVYTNSSGRIWLDEVTCNGQEASLAQCTKNAWGISDCTHSEDAGVVCSSDDIIFLLDVGLGGLMMRMNLMTQSFVPLPQLKIYTPTSFDYDPEFGRLYFVDPGLRQIVSIRFDGEDPREVRQLDINPRKVNVASDIAGDGFCLRKFRKDRTGPLNRKAQQDRVNGSQRRRPTGVLRDEGAHFYAISVFENFIYYTDWNENTVMRVNKDGTGRTNVGPPSFRQLSDIRIYSSAENLPGVTAATPVELDRDHVFVRLNSNGHQTATSGYVEVYANGEYGTICDDNWDDRDAAVVCRMLGFSESGAVAITNGRSGHGSFIIAMDEVNCRGTESHLVDCGITRDNWAHHDCSHNEDAGVSCTVDNTVNDFLLFTDSSTSTNAFINRMDMTTYSYVALQIMNAPNPVALTFNPADRRVYFSSVHQVPGSQIFSSLLDATGQRMVKQMPLGSVIDGLAVDSHMGKLYYTDTGRDVIASCNLDGSNEQIIIERANFDGSGRRVLVSTNLKWPNGLVLDKTNGLLYFCDAGTHLIESMDTNGQHRNVLFSDFGARFFGLAASRHHIYYSDWNRITPMRINKDGSNQMPVGPDSFSRIGAIAVSES</sequence>
<reference evidence="6 7" key="1">
    <citation type="submission" date="2018-04" db="EMBL/GenBank/DDBJ databases">
        <title>The genome of golden apple snail Pomacea canaliculata provides insight into stress tolerance and invasive adaptation.</title>
        <authorList>
            <person name="Liu C."/>
            <person name="Liu B."/>
            <person name="Ren Y."/>
            <person name="Zhang Y."/>
            <person name="Wang H."/>
            <person name="Li S."/>
            <person name="Jiang F."/>
            <person name="Yin L."/>
            <person name="Zhang G."/>
            <person name="Qian W."/>
            <person name="Fan W."/>
        </authorList>
    </citation>
    <scope>NUCLEOTIDE SEQUENCE [LARGE SCALE GENOMIC DNA]</scope>
    <source>
        <strain evidence="6">SZHN2017</strain>
        <tissue evidence="6">Muscle</tissue>
    </source>
</reference>
<dbReference type="FunFam" id="3.10.250.10:FF:000001">
    <property type="entry name" value="Lysyl oxidase 4 isoform X1"/>
    <property type="match status" value="1"/>
</dbReference>
<dbReference type="PANTHER" id="PTHR48071">
    <property type="entry name" value="SRCR DOMAIN-CONTAINING PROTEIN"/>
    <property type="match status" value="1"/>
</dbReference>
<dbReference type="Gene3D" id="2.120.10.30">
    <property type="entry name" value="TolB, C-terminal domain"/>
    <property type="match status" value="3"/>
</dbReference>
<dbReference type="OrthoDB" id="9990982at2759"/>
<dbReference type="GO" id="GO:0016020">
    <property type="term" value="C:membrane"/>
    <property type="evidence" value="ECO:0007669"/>
    <property type="project" value="InterPro"/>
</dbReference>
<dbReference type="InterPro" id="IPR000033">
    <property type="entry name" value="LDLR_classB_rpt"/>
</dbReference>
<comment type="caution">
    <text evidence="4">Lacks conserved residue(s) required for the propagation of feature annotation.</text>
</comment>
<dbReference type="PANTHER" id="PTHR48071:SF28">
    <property type="entry name" value="SRCR DOMAIN-CONTAINING PROTEIN"/>
    <property type="match status" value="1"/>
</dbReference>
<gene>
    <name evidence="6" type="ORF">C0Q70_17990</name>
</gene>
<feature type="disulfide bond" evidence="4">
    <location>
        <begin position="191"/>
        <end position="201"/>
    </location>
</feature>
<dbReference type="AlphaFoldDB" id="A0A2T7NLZ4"/>
<name>A0A2T7NLZ4_POMCA</name>
<evidence type="ECO:0000256" key="3">
    <source>
        <dbReference type="ARBA" id="ARBA00023180"/>
    </source>
</evidence>
<dbReference type="Gene3D" id="3.10.250.10">
    <property type="entry name" value="SRCR-like domain"/>
    <property type="match status" value="2"/>
</dbReference>
<evidence type="ECO:0000313" key="7">
    <source>
        <dbReference type="Proteomes" id="UP000245119"/>
    </source>
</evidence>
<dbReference type="PRINTS" id="PR00258">
    <property type="entry name" value="SPERACTRCPTR"/>
</dbReference>
<dbReference type="SMART" id="SM00202">
    <property type="entry name" value="SR"/>
    <property type="match status" value="2"/>
</dbReference>
<comment type="caution">
    <text evidence="6">The sequence shown here is derived from an EMBL/GenBank/DDBJ whole genome shotgun (WGS) entry which is preliminary data.</text>
</comment>
<keyword evidence="2 4" id="KW-1015">Disulfide bond</keyword>